<dbReference type="InterPro" id="IPR012910">
    <property type="entry name" value="Plug_dom"/>
</dbReference>
<feature type="signal peptide" evidence="10">
    <location>
        <begin position="1"/>
        <end position="23"/>
    </location>
</feature>
<keyword evidence="14" id="KW-1185">Reference proteome</keyword>
<name>A0A238ZKA8_9FLAO</name>
<keyword evidence="3 8" id="KW-1134">Transmembrane beta strand</keyword>
<accession>A0A238ZKA8</accession>
<dbReference type="InterPro" id="IPR000531">
    <property type="entry name" value="Beta-barrel_TonB"/>
</dbReference>
<dbReference type="InterPro" id="IPR023997">
    <property type="entry name" value="TonB-dep_OMP_SusC/RagA_CS"/>
</dbReference>
<feature type="domain" description="TonB-dependent receptor plug" evidence="12">
    <location>
        <begin position="117"/>
        <end position="223"/>
    </location>
</feature>
<dbReference type="PROSITE" id="PS52016">
    <property type="entry name" value="TONB_DEPENDENT_REC_3"/>
    <property type="match status" value="1"/>
</dbReference>
<dbReference type="InterPro" id="IPR023996">
    <property type="entry name" value="TonB-dep_OMP_SusC/RagA"/>
</dbReference>
<organism evidence="13 14">
    <name type="scientific">Lutibacter flavus</name>
    <dbReference type="NCBI Taxonomy" id="691689"/>
    <lineage>
        <taxon>Bacteria</taxon>
        <taxon>Pseudomonadati</taxon>
        <taxon>Bacteroidota</taxon>
        <taxon>Flavobacteriia</taxon>
        <taxon>Flavobacteriales</taxon>
        <taxon>Flavobacteriaceae</taxon>
        <taxon>Lutibacter</taxon>
    </lineage>
</organism>
<dbReference type="GO" id="GO:0009279">
    <property type="term" value="C:cell outer membrane"/>
    <property type="evidence" value="ECO:0007669"/>
    <property type="project" value="UniProtKB-SubCell"/>
</dbReference>
<keyword evidence="4 8" id="KW-0812">Transmembrane</keyword>
<evidence type="ECO:0000313" key="13">
    <source>
        <dbReference type="EMBL" id="SNR83114.1"/>
    </source>
</evidence>
<evidence type="ECO:0000256" key="7">
    <source>
        <dbReference type="ARBA" id="ARBA00023237"/>
    </source>
</evidence>
<reference evidence="14" key="1">
    <citation type="submission" date="2017-06" db="EMBL/GenBank/DDBJ databases">
        <authorList>
            <person name="Varghese N."/>
            <person name="Submissions S."/>
        </authorList>
    </citation>
    <scope>NUCLEOTIDE SEQUENCE [LARGE SCALE GENOMIC DNA]</scope>
    <source>
        <strain evidence="14">DSM 27993</strain>
    </source>
</reference>
<evidence type="ECO:0000256" key="8">
    <source>
        <dbReference type="PROSITE-ProRule" id="PRU01360"/>
    </source>
</evidence>
<evidence type="ECO:0000256" key="1">
    <source>
        <dbReference type="ARBA" id="ARBA00004571"/>
    </source>
</evidence>
<gene>
    <name evidence="13" type="ORF">SAMN04488111_3340</name>
</gene>
<evidence type="ECO:0000256" key="3">
    <source>
        <dbReference type="ARBA" id="ARBA00022452"/>
    </source>
</evidence>
<feature type="domain" description="TonB-dependent receptor-like beta-barrel" evidence="11">
    <location>
        <begin position="450"/>
        <end position="934"/>
    </location>
</feature>
<sequence>MNRGYKILVSLMLLLGTCISMYAQERTISGTVVSDETGPLPGVNVIIKGTTNGTLTDFDGNYTVKANLGDILIFSYVGMIPIERTVTTSNVINVALKVDSNLLEEVVIVAYGSQSRNSLTGSVSVIDQEQVENATFSNPVKSLEGLVSGLRVIQASGQPGSDPIIRIRGFGSINADSSPLIVLDGVPYSGSLSSINPKDIESTSILKDASSTSLYGNKASNGVLLITTKKGSSGTTKISIDSRFGTTQRGAKEYNIIKTPGEFYESYHSVLANSEFYAQNVAGTPITIQQARQFASDNLIDRLGNYNLYDVPNNQLVDPSTGKLNSSANLLVNDKWEDALFRDAATFSSNNFSLSGGSDDVTYYLSLGTETNNGYTVRSSFKRHTARLKASSAKIFNVLTLSGDVSYAKSKSQAVPGTLTMAGVPTTNFANAFFWNRRIAPIYPVYQYDENWNPIEDPNNPGGLAYDFGAPQFFPDGTSRGARNYAVGEHPLAVIENTIDENVRDNFNGGLRAKFDLLFGFKFEYVMNYLTQIDQGTDFTKPGAGAFAAAQNGLLENNRDNFSAFTNQQLLTWKKDNDRHSFDVLLGHETYEEKFTTLSLSKRNLIGDLSPILDNTAVYASASNYNTNYTTEGYFSRFIYGLDNTYYLNLTGRYDASSVFHPDERWGAFWSAGASWVMSNEDFMEDSEIIDYAKLVANYGTTGNDRIFYEGTVVRNLVAYENQYIIDENNGALTQTLSFLGNEDLTWEKSASLDIAYEMSLFDNVNLSLGYYRKKSNDLLFNTPLPISTGQASRPKNSGSMVNSGIETEISWNAIKKENINVNFYANLSTLNNEITALPDDNEPIQVGNYRREVGKSIFDYYMRKSAGVNPENGNAQWYTEDEATGEDIITEDFSEADRYFLGKQAIPDITGGFGANVKVGDFSLGLQFAYQVGGYGIDNEYFGLLGATQNVTNFADYDKTWTVDNPTASLPRVDPLSSNQYNISDIYLVDLSYLSLSNINLAYTINNEDIKKYHIDNIRFYGTIGNAFLLYSARQGYDPRLNSVGSSSAEYGANRTIAFGVNINLN</sequence>
<dbReference type="Proteomes" id="UP000198412">
    <property type="component" value="Unassembled WGS sequence"/>
</dbReference>
<keyword evidence="5 9" id="KW-0798">TonB box</keyword>
<evidence type="ECO:0000259" key="12">
    <source>
        <dbReference type="Pfam" id="PF07715"/>
    </source>
</evidence>
<dbReference type="InterPro" id="IPR008969">
    <property type="entry name" value="CarboxyPept-like_regulatory"/>
</dbReference>
<dbReference type="Gene3D" id="2.170.130.10">
    <property type="entry name" value="TonB-dependent receptor, plug domain"/>
    <property type="match status" value="1"/>
</dbReference>
<evidence type="ECO:0000256" key="10">
    <source>
        <dbReference type="SAM" id="SignalP"/>
    </source>
</evidence>
<keyword evidence="6 8" id="KW-0472">Membrane</keyword>
<dbReference type="Pfam" id="PF00593">
    <property type="entry name" value="TonB_dep_Rec_b-barrel"/>
    <property type="match status" value="1"/>
</dbReference>
<dbReference type="Pfam" id="PF13715">
    <property type="entry name" value="CarbopepD_reg_2"/>
    <property type="match status" value="1"/>
</dbReference>
<dbReference type="InterPro" id="IPR037066">
    <property type="entry name" value="Plug_dom_sf"/>
</dbReference>
<dbReference type="EMBL" id="FZNX01000007">
    <property type="protein sequence ID" value="SNR83114.1"/>
    <property type="molecule type" value="Genomic_DNA"/>
</dbReference>
<comment type="similarity">
    <text evidence="8 9">Belongs to the TonB-dependent receptor family.</text>
</comment>
<evidence type="ECO:0000256" key="4">
    <source>
        <dbReference type="ARBA" id="ARBA00022692"/>
    </source>
</evidence>
<evidence type="ECO:0000259" key="11">
    <source>
        <dbReference type="Pfam" id="PF00593"/>
    </source>
</evidence>
<dbReference type="Gene3D" id="2.60.40.1120">
    <property type="entry name" value="Carboxypeptidase-like, regulatory domain"/>
    <property type="match status" value="1"/>
</dbReference>
<comment type="subcellular location">
    <subcellularLocation>
        <location evidence="1 8">Cell outer membrane</location>
        <topology evidence="1 8">Multi-pass membrane protein</topology>
    </subcellularLocation>
</comment>
<dbReference type="AlphaFoldDB" id="A0A238ZKA8"/>
<dbReference type="NCBIfam" id="TIGR04057">
    <property type="entry name" value="SusC_RagA_signa"/>
    <property type="match status" value="1"/>
</dbReference>
<dbReference type="OrthoDB" id="9768177at2"/>
<dbReference type="NCBIfam" id="TIGR04056">
    <property type="entry name" value="OMP_RagA_SusC"/>
    <property type="match status" value="1"/>
</dbReference>
<evidence type="ECO:0000256" key="5">
    <source>
        <dbReference type="ARBA" id="ARBA00023077"/>
    </source>
</evidence>
<evidence type="ECO:0000256" key="6">
    <source>
        <dbReference type="ARBA" id="ARBA00023136"/>
    </source>
</evidence>
<dbReference type="InterPro" id="IPR039426">
    <property type="entry name" value="TonB-dep_rcpt-like"/>
</dbReference>
<dbReference type="Gene3D" id="2.40.170.20">
    <property type="entry name" value="TonB-dependent receptor, beta-barrel domain"/>
    <property type="match status" value="1"/>
</dbReference>
<evidence type="ECO:0000256" key="2">
    <source>
        <dbReference type="ARBA" id="ARBA00022448"/>
    </source>
</evidence>
<dbReference type="SUPFAM" id="SSF49464">
    <property type="entry name" value="Carboxypeptidase regulatory domain-like"/>
    <property type="match status" value="1"/>
</dbReference>
<evidence type="ECO:0000313" key="14">
    <source>
        <dbReference type="Proteomes" id="UP000198412"/>
    </source>
</evidence>
<protein>
    <submittedName>
        <fullName evidence="13">TonB-linked outer membrane protein, SusC/RagA family</fullName>
    </submittedName>
</protein>
<keyword evidence="10" id="KW-0732">Signal</keyword>
<keyword evidence="2 8" id="KW-0813">Transport</keyword>
<dbReference type="RefSeq" id="WP_089379596.1">
    <property type="nucleotide sequence ID" value="NZ_FZNX01000007.1"/>
</dbReference>
<evidence type="ECO:0000256" key="9">
    <source>
        <dbReference type="RuleBase" id="RU003357"/>
    </source>
</evidence>
<dbReference type="Pfam" id="PF07715">
    <property type="entry name" value="Plug"/>
    <property type="match status" value="1"/>
</dbReference>
<dbReference type="InterPro" id="IPR036942">
    <property type="entry name" value="Beta-barrel_TonB_sf"/>
</dbReference>
<dbReference type="SUPFAM" id="SSF56935">
    <property type="entry name" value="Porins"/>
    <property type="match status" value="1"/>
</dbReference>
<keyword evidence="7 8" id="KW-0998">Cell outer membrane</keyword>
<feature type="chain" id="PRO_5012647262" evidence="10">
    <location>
        <begin position="24"/>
        <end position="1067"/>
    </location>
</feature>
<proteinExistence type="inferred from homology"/>